<dbReference type="GO" id="GO:0003700">
    <property type="term" value="F:DNA-binding transcription factor activity"/>
    <property type="evidence" value="ECO:0007669"/>
    <property type="project" value="TreeGrafter"/>
</dbReference>
<comment type="similarity">
    <text evidence="1">Belongs to the LysR transcriptional regulatory family.</text>
</comment>
<keyword evidence="4" id="KW-0804">Transcription</keyword>
<proteinExistence type="inferred from homology"/>
<dbReference type="PANTHER" id="PTHR30346:SF0">
    <property type="entry name" value="HCA OPERON TRANSCRIPTIONAL ACTIVATOR HCAR"/>
    <property type="match status" value="1"/>
</dbReference>
<dbReference type="AlphaFoldDB" id="A0A4T2C695"/>
<gene>
    <name evidence="6" type="ORF">D4765_04315</name>
</gene>
<comment type="caution">
    <text evidence="6">The sequence shown here is derived from an EMBL/GenBank/DDBJ whole genome shotgun (WGS) entry which is preliminary data.</text>
</comment>
<dbReference type="PANTHER" id="PTHR30346">
    <property type="entry name" value="TRANSCRIPTIONAL DUAL REGULATOR HCAR-RELATED"/>
    <property type="match status" value="1"/>
</dbReference>
<evidence type="ECO:0000256" key="1">
    <source>
        <dbReference type="ARBA" id="ARBA00009437"/>
    </source>
</evidence>
<dbReference type="Pfam" id="PF03466">
    <property type="entry name" value="LysR_substrate"/>
    <property type="match status" value="1"/>
</dbReference>
<evidence type="ECO:0000313" key="6">
    <source>
        <dbReference type="EMBL" id="TIH39309.1"/>
    </source>
</evidence>
<dbReference type="GO" id="GO:0003677">
    <property type="term" value="F:DNA binding"/>
    <property type="evidence" value="ECO:0007669"/>
    <property type="project" value="UniProtKB-KW"/>
</dbReference>
<evidence type="ECO:0000256" key="2">
    <source>
        <dbReference type="ARBA" id="ARBA00023015"/>
    </source>
</evidence>
<dbReference type="Proteomes" id="UP000306192">
    <property type="component" value="Unassembled WGS sequence"/>
</dbReference>
<keyword evidence="2" id="KW-0805">Transcription regulation</keyword>
<dbReference type="OrthoDB" id="3636008at2"/>
<evidence type="ECO:0000256" key="3">
    <source>
        <dbReference type="ARBA" id="ARBA00023125"/>
    </source>
</evidence>
<evidence type="ECO:0000256" key="4">
    <source>
        <dbReference type="ARBA" id="ARBA00023163"/>
    </source>
</evidence>
<dbReference type="RefSeq" id="WP_136641032.1">
    <property type="nucleotide sequence ID" value="NZ_QYRT01000006.1"/>
</dbReference>
<dbReference type="SUPFAM" id="SSF53850">
    <property type="entry name" value="Periplasmic binding protein-like II"/>
    <property type="match status" value="1"/>
</dbReference>
<organism evidence="6 7">
    <name type="scientific">Subtercola vilae</name>
    <dbReference type="NCBI Taxonomy" id="2056433"/>
    <lineage>
        <taxon>Bacteria</taxon>
        <taxon>Bacillati</taxon>
        <taxon>Actinomycetota</taxon>
        <taxon>Actinomycetes</taxon>
        <taxon>Micrococcales</taxon>
        <taxon>Microbacteriaceae</taxon>
        <taxon>Subtercola</taxon>
    </lineage>
</organism>
<dbReference type="InterPro" id="IPR005119">
    <property type="entry name" value="LysR_subst-bd"/>
</dbReference>
<sequence length="272" mass="28270">MDADREQLEGVIALARRHADLPSSADAVDAVRAFADQLSARADNGDSDQPPAALVVAAAPGIPLDDLTAEFAAGHADALVALKPKSSSSIAARAVRCGAASIAIVRLPVLRRGLTIIPVLDEPWVVALPETDPLVAALEAAPTSTVILAQLAGHHLLHSPDEVPEWREIAAELRGVTVGQTQSFALGQLDTLDEQLAHVAAGNGIVIVPRSIGLGNARVGVVFVTVDDMTRHHLAVVHAFQAPHPAVAAFVEQAAQALAVHPAFADSTRETL</sequence>
<reference evidence="6 7" key="1">
    <citation type="journal article" date="2019" name="Microorganisms">
        <title>Systematic Affiliation and Genome Analysis of Subtercola vilae DB165(T) with Particular Emphasis on Cold Adaptation of an Isolate from a High-Altitude Cold Volcano Lake.</title>
        <authorList>
            <person name="Villalobos A.S."/>
            <person name="Wiese J."/>
            <person name="Imhoff J.F."/>
            <person name="Dorador C."/>
            <person name="Keller A."/>
            <person name="Hentschel U."/>
        </authorList>
    </citation>
    <scope>NUCLEOTIDE SEQUENCE [LARGE SCALE GENOMIC DNA]</scope>
    <source>
        <strain evidence="6 7">DB165</strain>
    </source>
</reference>
<protein>
    <recommendedName>
        <fullName evidence="5">LysR substrate-binding domain-containing protein</fullName>
    </recommendedName>
</protein>
<feature type="domain" description="LysR substrate-binding" evidence="5">
    <location>
        <begin position="64"/>
        <end position="258"/>
    </location>
</feature>
<name>A0A4T2C695_9MICO</name>
<keyword evidence="7" id="KW-1185">Reference proteome</keyword>
<dbReference type="Gene3D" id="3.40.190.10">
    <property type="entry name" value="Periplasmic binding protein-like II"/>
    <property type="match status" value="2"/>
</dbReference>
<dbReference type="GO" id="GO:0032993">
    <property type="term" value="C:protein-DNA complex"/>
    <property type="evidence" value="ECO:0007669"/>
    <property type="project" value="TreeGrafter"/>
</dbReference>
<dbReference type="EMBL" id="QYRT01000006">
    <property type="protein sequence ID" value="TIH39309.1"/>
    <property type="molecule type" value="Genomic_DNA"/>
</dbReference>
<accession>A0A4T2C695</accession>
<keyword evidence="3" id="KW-0238">DNA-binding</keyword>
<evidence type="ECO:0000313" key="7">
    <source>
        <dbReference type="Proteomes" id="UP000306192"/>
    </source>
</evidence>
<evidence type="ECO:0000259" key="5">
    <source>
        <dbReference type="Pfam" id="PF03466"/>
    </source>
</evidence>